<comment type="subcellular location">
    <subcellularLocation>
        <location evidence="1">Nucleus</location>
    </subcellularLocation>
</comment>
<dbReference type="FunFam" id="3.30.160.60:FF:000215">
    <property type="entry name" value="Spalt-like transcription factor 3"/>
    <property type="match status" value="1"/>
</dbReference>
<keyword evidence="5" id="KW-0479">Metal-binding</keyword>
<comment type="similarity">
    <text evidence="14">Belongs to the sal C2H2-type zinc-finger protein family.</text>
</comment>
<comment type="function">
    <text evidence="15">Transcriptional repressor involved in organogenesis. Plays an essential role in ureteric bud invasion during kidney development.</text>
</comment>
<feature type="domain" description="C2H2-type" evidence="21">
    <location>
        <begin position="398"/>
        <end position="425"/>
    </location>
</feature>
<reference evidence="22" key="2">
    <citation type="submission" date="2025-09" db="UniProtKB">
        <authorList>
            <consortium name="Ensembl"/>
        </authorList>
    </citation>
    <scope>IDENTIFICATION</scope>
</reference>
<evidence type="ECO:0000259" key="21">
    <source>
        <dbReference type="PROSITE" id="PS50157"/>
    </source>
</evidence>
<keyword evidence="10" id="KW-0805">Transcription regulation</keyword>
<feature type="domain" description="C2H2-type" evidence="21">
    <location>
        <begin position="605"/>
        <end position="632"/>
    </location>
</feature>
<evidence type="ECO:0000256" key="15">
    <source>
        <dbReference type="ARBA" id="ARBA00053244"/>
    </source>
</evidence>
<keyword evidence="2" id="KW-0678">Repressor</keyword>
<evidence type="ECO:0000256" key="11">
    <source>
        <dbReference type="ARBA" id="ARBA00023125"/>
    </source>
</evidence>
<dbReference type="PROSITE" id="PS50176">
    <property type="entry name" value="ARM_REPEAT"/>
    <property type="match status" value="1"/>
</dbReference>
<dbReference type="Gene3D" id="3.30.160.60">
    <property type="entry name" value="Classic Zinc Finger"/>
    <property type="match status" value="10"/>
</dbReference>
<dbReference type="GO" id="GO:0001708">
    <property type="term" value="P:cell fate specification"/>
    <property type="evidence" value="ECO:0007669"/>
    <property type="project" value="UniProtKB-ARBA"/>
</dbReference>
<dbReference type="GO" id="GO:0000981">
    <property type="term" value="F:DNA-binding transcription factor activity, RNA polymerase II-specific"/>
    <property type="evidence" value="ECO:0007669"/>
    <property type="project" value="TreeGrafter"/>
</dbReference>
<evidence type="ECO:0000256" key="7">
    <source>
        <dbReference type="ARBA" id="ARBA00022771"/>
    </source>
</evidence>
<feature type="domain" description="C2H2-type" evidence="21">
    <location>
        <begin position="849"/>
        <end position="876"/>
    </location>
</feature>
<evidence type="ECO:0000256" key="13">
    <source>
        <dbReference type="ARBA" id="ARBA00023242"/>
    </source>
</evidence>
<reference evidence="22" key="1">
    <citation type="submission" date="2025-08" db="UniProtKB">
        <authorList>
            <consortium name="Ensembl"/>
        </authorList>
    </citation>
    <scope>IDENTIFICATION</scope>
</reference>
<dbReference type="GO" id="GO:0048646">
    <property type="term" value="P:anatomical structure formation involved in morphogenesis"/>
    <property type="evidence" value="ECO:0007669"/>
    <property type="project" value="UniProtKB-ARBA"/>
</dbReference>
<dbReference type="FunFam" id="3.30.160.60:FF:000689">
    <property type="entry name" value="Spalt like transcription factor 1"/>
    <property type="match status" value="1"/>
</dbReference>
<dbReference type="GO" id="GO:0061061">
    <property type="term" value="P:muscle structure development"/>
    <property type="evidence" value="ECO:0007669"/>
    <property type="project" value="UniProtKB-ARBA"/>
</dbReference>
<dbReference type="GO" id="GO:0003337">
    <property type="term" value="P:mesenchymal to epithelial transition involved in metanephros morphogenesis"/>
    <property type="evidence" value="ECO:0007669"/>
    <property type="project" value="UniProtKB-ARBA"/>
</dbReference>
<feature type="region of interest" description="Disordered" evidence="20">
    <location>
        <begin position="235"/>
        <end position="275"/>
    </location>
</feature>
<dbReference type="GO" id="GO:0035295">
    <property type="term" value="P:tube development"/>
    <property type="evidence" value="ECO:0007669"/>
    <property type="project" value="UniProtKB-ARBA"/>
</dbReference>
<evidence type="ECO:0000256" key="3">
    <source>
        <dbReference type="ARBA" id="ARBA00022499"/>
    </source>
</evidence>
<feature type="domain" description="C2H2-type" evidence="21">
    <location>
        <begin position="1129"/>
        <end position="1151"/>
    </location>
</feature>
<dbReference type="PROSITE" id="PS50157">
    <property type="entry name" value="ZINC_FINGER_C2H2_2"/>
    <property type="match status" value="12"/>
</dbReference>
<feature type="compositionally biased region" description="Polar residues" evidence="20">
    <location>
        <begin position="264"/>
        <end position="275"/>
    </location>
</feature>
<dbReference type="InterPro" id="IPR013087">
    <property type="entry name" value="Znf_C2H2_type"/>
</dbReference>
<feature type="domain" description="C2H2-type" evidence="21">
    <location>
        <begin position="821"/>
        <end position="848"/>
    </location>
</feature>
<dbReference type="Ensembl" id="ENSSRHT00000022836.1">
    <property type="protein sequence ID" value="ENSSRHP00000022151.1"/>
    <property type="gene ID" value="ENSSRHG00000011752.1"/>
</dbReference>
<dbReference type="InterPro" id="IPR036236">
    <property type="entry name" value="Znf_C2H2_sf"/>
</dbReference>
<dbReference type="GO" id="GO:0045944">
    <property type="term" value="P:positive regulation of transcription by RNA polymerase II"/>
    <property type="evidence" value="ECO:0007669"/>
    <property type="project" value="UniProtKB-ARBA"/>
</dbReference>
<feature type="repeat" description="ARM" evidence="19">
    <location>
        <begin position="198"/>
        <end position="242"/>
    </location>
</feature>
<feature type="domain" description="C2H2-type" evidence="21">
    <location>
        <begin position="1259"/>
        <end position="1286"/>
    </location>
</feature>
<dbReference type="GO" id="GO:0000978">
    <property type="term" value="F:RNA polymerase II cis-regulatory region sequence-specific DNA binding"/>
    <property type="evidence" value="ECO:0007669"/>
    <property type="project" value="TreeGrafter"/>
</dbReference>
<keyword evidence="4" id="KW-0597">Phosphoprotein</keyword>
<keyword evidence="7 18" id="KW-0863">Zinc-finger</keyword>
<evidence type="ECO:0000256" key="20">
    <source>
        <dbReference type="SAM" id="MobiDB-lite"/>
    </source>
</evidence>
<dbReference type="FunFam" id="3.30.160.60:FF:000708">
    <property type="entry name" value="Sal-like protein 1"/>
    <property type="match status" value="1"/>
</dbReference>
<dbReference type="InterPro" id="IPR000225">
    <property type="entry name" value="Armadillo"/>
</dbReference>
<evidence type="ECO:0000256" key="9">
    <source>
        <dbReference type="ARBA" id="ARBA00022843"/>
    </source>
</evidence>
<dbReference type="GO" id="GO:0005654">
    <property type="term" value="C:nucleoplasm"/>
    <property type="evidence" value="ECO:0007669"/>
    <property type="project" value="UniProtKB-ARBA"/>
</dbReference>
<keyword evidence="8" id="KW-0862">Zinc</keyword>
<dbReference type="Pfam" id="PF00096">
    <property type="entry name" value="zf-C2H2"/>
    <property type="match status" value="6"/>
</dbReference>
<evidence type="ECO:0000256" key="5">
    <source>
        <dbReference type="ARBA" id="ARBA00022723"/>
    </source>
</evidence>
<dbReference type="FunFam" id="3.30.160.60:FF:000079">
    <property type="entry name" value="Spalt-like transcription factor 3"/>
    <property type="match status" value="1"/>
</dbReference>
<evidence type="ECO:0000256" key="8">
    <source>
        <dbReference type="ARBA" id="ARBA00022833"/>
    </source>
</evidence>
<dbReference type="FunFam" id="3.30.160.60:FF:000025">
    <property type="entry name" value="Spalt-like transcription factor 1"/>
    <property type="match status" value="2"/>
</dbReference>
<dbReference type="FunFam" id="3.30.160.60:FF:000341">
    <property type="entry name" value="Spalt-like transcription factor 1"/>
    <property type="match status" value="1"/>
</dbReference>
<dbReference type="FunFam" id="3.30.160.60:FF:002381">
    <property type="entry name" value="Putative spalt protein"/>
    <property type="match status" value="2"/>
</dbReference>
<keyword evidence="23" id="KW-1185">Reference proteome</keyword>
<feature type="domain" description="C2H2-type" evidence="21">
    <location>
        <begin position="1231"/>
        <end position="1258"/>
    </location>
</feature>
<dbReference type="SMART" id="SM00355">
    <property type="entry name" value="ZnF_C2H2"/>
    <property type="match status" value="13"/>
</dbReference>
<evidence type="ECO:0000313" key="22">
    <source>
        <dbReference type="Ensembl" id="ENSSRHP00000022151.1"/>
    </source>
</evidence>
<dbReference type="GO" id="GO:0048699">
    <property type="term" value="P:generation of neurons"/>
    <property type="evidence" value="ECO:0007669"/>
    <property type="project" value="UniProtKB-ARBA"/>
</dbReference>
<evidence type="ECO:0000256" key="14">
    <source>
        <dbReference type="ARBA" id="ARBA00038474"/>
    </source>
</evidence>
<dbReference type="Pfam" id="PF12874">
    <property type="entry name" value="zf-met"/>
    <property type="match status" value="1"/>
</dbReference>
<organism evidence="22 23">
    <name type="scientific">Sinocyclocheilus rhinocerous</name>
    <dbReference type="NCBI Taxonomy" id="307959"/>
    <lineage>
        <taxon>Eukaryota</taxon>
        <taxon>Metazoa</taxon>
        <taxon>Chordata</taxon>
        <taxon>Craniata</taxon>
        <taxon>Vertebrata</taxon>
        <taxon>Euteleostomi</taxon>
        <taxon>Actinopterygii</taxon>
        <taxon>Neopterygii</taxon>
        <taxon>Teleostei</taxon>
        <taxon>Ostariophysi</taxon>
        <taxon>Cypriniformes</taxon>
        <taxon>Cyprinidae</taxon>
        <taxon>Cyprininae</taxon>
        <taxon>Sinocyclocheilus</taxon>
    </lineage>
</organism>
<dbReference type="SUPFAM" id="SSF57667">
    <property type="entry name" value="beta-beta-alpha zinc fingers"/>
    <property type="match status" value="5"/>
</dbReference>
<feature type="domain" description="C2H2-type" evidence="21">
    <location>
        <begin position="665"/>
        <end position="692"/>
    </location>
</feature>
<dbReference type="GO" id="GO:0008270">
    <property type="term" value="F:zinc ion binding"/>
    <property type="evidence" value="ECO:0007669"/>
    <property type="project" value="UniProtKB-KW"/>
</dbReference>
<feature type="domain" description="C2H2-type" evidence="21">
    <location>
        <begin position="1101"/>
        <end position="1128"/>
    </location>
</feature>
<keyword evidence="3" id="KW-1017">Isopeptide bond</keyword>
<evidence type="ECO:0000256" key="10">
    <source>
        <dbReference type="ARBA" id="ARBA00023015"/>
    </source>
</evidence>
<evidence type="ECO:0000256" key="18">
    <source>
        <dbReference type="PROSITE-ProRule" id="PRU00042"/>
    </source>
</evidence>
<evidence type="ECO:0000256" key="1">
    <source>
        <dbReference type="ARBA" id="ARBA00004123"/>
    </source>
</evidence>
<evidence type="ECO:0000256" key="6">
    <source>
        <dbReference type="ARBA" id="ARBA00022737"/>
    </source>
</evidence>
<feature type="domain" description="C2H2-type" evidence="21">
    <location>
        <begin position="370"/>
        <end position="397"/>
    </location>
</feature>
<dbReference type="FunFam" id="3.30.160.60:FF:000130">
    <property type="entry name" value="Spalt-like transcription factor 4"/>
    <property type="match status" value="1"/>
</dbReference>
<dbReference type="PROSITE" id="PS00028">
    <property type="entry name" value="ZINC_FINGER_C2H2_1"/>
    <property type="match status" value="12"/>
</dbReference>
<dbReference type="GO" id="GO:0000122">
    <property type="term" value="P:negative regulation of transcription by RNA polymerase II"/>
    <property type="evidence" value="ECO:0007669"/>
    <property type="project" value="UniProtKB-ARBA"/>
</dbReference>
<keyword evidence="9" id="KW-0832">Ubl conjugation</keyword>
<feature type="domain" description="C2H2-type" evidence="21">
    <location>
        <begin position="881"/>
        <end position="908"/>
    </location>
</feature>
<evidence type="ECO:0000256" key="16">
    <source>
        <dbReference type="ARBA" id="ARBA00062861"/>
    </source>
</evidence>
<dbReference type="GO" id="GO:0000792">
    <property type="term" value="C:heterochromatin"/>
    <property type="evidence" value="ECO:0007669"/>
    <property type="project" value="UniProtKB-ARBA"/>
</dbReference>
<keyword evidence="12" id="KW-0804">Transcription</keyword>
<evidence type="ECO:0000313" key="23">
    <source>
        <dbReference type="Proteomes" id="UP000472270"/>
    </source>
</evidence>
<dbReference type="Proteomes" id="UP000472270">
    <property type="component" value="Unassembled WGS sequence"/>
</dbReference>
<dbReference type="GO" id="GO:0009791">
    <property type="term" value="P:post-embryonic development"/>
    <property type="evidence" value="ECO:0007669"/>
    <property type="project" value="UniProtKB-ARBA"/>
</dbReference>
<name>A0A673H963_9TELE</name>
<comment type="subunit">
    <text evidence="16">May associate with NuRD histone deacetylase complex (HDAC). Interacts with components of HDAC complex including HDAC1, HDAC2, RBBP4, RBPP7, MTA1 and MTA2. Interacts with CCNQ. Interacts with NSD2 (via PHD-type zinc fingers 1, 2 and 3).</text>
</comment>
<proteinExistence type="inferred from homology"/>
<keyword evidence="13" id="KW-0539">Nucleus</keyword>
<keyword evidence="6" id="KW-0677">Repeat</keyword>
<evidence type="ECO:0000256" key="2">
    <source>
        <dbReference type="ARBA" id="ARBA00022491"/>
    </source>
</evidence>
<evidence type="ECO:0000256" key="19">
    <source>
        <dbReference type="PROSITE-ProRule" id="PRU00259"/>
    </source>
</evidence>
<protein>
    <recommendedName>
        <fullName evidence="17">Sal-like protein 1</fullName>
    </recommendedName>
</protein>
<dbReference type="PANTHER" id="PTHR23233:SF51">
    <property type="entry name" value="SAL-LIKE PROTEIN 1"/>
    <property type="match status" value="1"/>
</dbReference>
<sequence>MHLQYHTMENDPTPTCDVHICEQCCAEFSSITDLYQHQKDCLKDQLVLIVSENESLDSPPSGLTINSPFFNTEEHLDGVTSNDTKEELCDFSFDGTSVENTLLELCKSSAINSNVFIENLENTKVAVAQFSLETSLNPKTSFRNASNSKMAVSGLIEQLLALQQQQVQQLKLIEEIQHQIMLLAAQNSDTPVAINTYGGLSQTSSLIKLSSHLSEQQTAAAGLVENLATTAKQSKHVISQNAQDGLKGDKGNSQLTDENRGNPLPSNVGSDLCSNQSLHGNTLSDTVDGTAHLKLPSQSPASITDAILNKLELPHKPNSFNISANSLPSIGAIVEDLNALTALAQHRKAKPLTVSLCEHKRPAEDCTFKHKCRFCAKVFGSDSALQIHLRSHTGERPYKCNICGNRFSTRGNLKVHFHRHKEKYPNILMNPYPVPEHLDKVPTSTGIPYGMSLPPEKPALNWLDSKPLVGNSLGFRLPSSLPSLLPIIKKEEEGVSVTKLYSPVVSEVCERSNGHQGGFGCSPPLISNEKFQEITQPLSVATLLSSSGKGSRDDIAIKTSVNPSLITELKSEQLETKFLFGSLPNTPGASETSKLEQLVKFAGANECGICHRVLSCQSALKMHYRTHTGERPFKCRVCGRAFTTKGNLKTHYSIHCSMPPLRIQHSCPICQDKFTNAMVLQQHIHMHMGGHIPNVPLHDSCAEPMDQDEGVSVTKLYSPVVSEVCERSNGHQGGFGCSPPLISNEKFQEITQPLSVATLLSSSGKGSRDDIAIKTSVNPSLITELKSEQLETKFLFGSLPNTPGASETSKLEQLVKFAGANECGICHRVLSCQSALKMHYRTHTGERPFKCRVCGRAFTTKGNLKTHYSIHCSMPPLRIQHSCPICQDKFTNAMVLQQHIHMHMGGHIPNVSLHDSCAEPMDQDAESVEGRTLEEDTLPSENMDVMEGASYTKYPDSLPDSLCSSPASSEFTRATGSESQIAVSNVENLSNINKLTMGNGSVDGDCLTQRSSSLDSDHESLRRRISANTEMTPYWNPSSPNGSAYERQGYTTTDRNLKSAESNSSSLQPNLIVSRLLDGDIPKDSLTMIFPFNEQGSLKSNVCDICNKTFACQSALDIHYRSHTKERPFICTACNRGFSTKGNLKQHMLTHQMCDSPLFEPANQILIFSPNQFLPSMEPIIPSKRIEHNGLTKKDPKDSPTGIVSSAASTLPVLSTPALTATPLRRTAKQHFCHTCGKTFSSSSALQIHERTHTGEKPFSCNICGRAFTTKGNLKVHMGTHMWSSSPARRGRRLSVDDPFLRSNSERFQDSSPKDVVGKVRNGNSLGLWSQYTSFTNGLGVRTNEIPVIQNGAIPHLPISAGQLENREKLQFNRALPWLERLSENGATFNFRQLVEDNKTTVTN</sequence>
<feature type="region of interest" description="Disordered" evidence="20">
    <location>
        <begin position="1000"/>
        <end position="1020"/>
    </location>
</feature>
<dbReference type="InterPro" id="IPR051565">
    <property type="entry name" value="Sal_C2H2-zinc-finger"/>
</dbReference>
<dbReference type="GO" id="GO:0007507">
    <property type="term" value="P:heart development"/>
    <property type="evidence" value="ECO:0007669"/>
    <property type="project" value="UniProtKB-ARBA"/>
</dbReference>
<evidence type="ECO:0000256" key="12">
    <source>
        <dbReference type="ARBA" id="ARBA00023163"/>
    </source>
</evidence>
<evidence type="ECO:0000256" key="4">
    <source>
        <dbReference type="ARBA" id="ARBA00022553"/>
    </source>
</evidence>
<evidence type="ECO:0000256" key="17">
    <source>
        <dbReference type="ARBA" id="ARBA00069282"/>
    </source>
</evidence>
<dbReference type="PANTHER" id="PTHR23233">
    <property type="entry name" value="SAL-LIKE PROTEIN"/>
    <property type="match status" value="1"/>
</dbReference>
<keyword evidence="11" id="KW-0238">DNA-binding</keyword>
<accession>A0A673H963</accession>
<feature type="domain" description="C2H2-type" evidence="21">
    <location>
        <begin position="633"/>
        <end position="660"/>
    </location>
</feature>